<feature type="compositionally biased region" description="Basic residues" evidence="1">
    <location>
        <begin position="20"/>
        <end position="32"/>
    </location>
</feature>
<organism evidence="2 3">
    <name type="scientific">Streptomyces daliensis</name>
    <dbReference type="NCBI Taxonomy" id="299421"/>
    <lineage>
        <taxon>Bacteria</taxon>
        <taxon>Bacillati</taxon>
        <taxon>Actinomycetota</taxon>
        <taxon>Actinomycetes</taxon>
        <taxon>Kitasatosporales</taxon>
        <taxon>Streptomycetaceae</taxon>
        <taxon>Streptomyces</taxon>
    </lineage>
</organism>
<dbReference type="AlphaFoldDB" id="A0A8T4J333"/>
<comment type="caution">
    <text evidence="2">The sequence shown here is derived from an EMBL/GenBank/DDBJ whole genome shotgun (WGS) entry which is preliminary data.</text>
</comment>
<reference evidence="2" key="1">
    <citation type="submission" date="2021-04" db="EMBL/GenBank/DDBJ databases">
        <title>Sequencing of actinobacteria type strains.</title>
        <authorList>
            <person name="Nguyen G.-S."/>
            <person name="Wentzel A."/>
        </authorList>
    </citation>
    <scope>NUCLEOTIDE SEQUENCE</scope>
    <source>
        <strain evidence="2">DSM 42095</strain>
    </source>
</reference>
<gene>
    <name evidence="2" type="ORF">KDA82_35565</name>
</gene>
<proteinExistence type="predicted"/>
<feature type="compositionally biased region" description="Basic residues" evidence="1">
    <location>
        <begin position="1"/>
        <end position="12"/>
    </location>
</feature>
<accession>A0A8T4J333</accession>
<name>A0A8T4J333_9ACTN</name>
<evidence type="ECO:0000256" key="1">
    <source>
        <dbReference type="SAM" id="MobiDB-lite"/>
    </source>
</evidence>
<dbReference type="EMBL" id="JAGSMN010001273">
    <property type="protein sequence ID" value="MBR7678208.1"/>
    <property type="molecule type" value="Genomic_DNA"/>
</dbReference>
<sequence>MRSRPPRPRGHAGPRTSSHTSRRIRIRVRVRRTLAGPGTGVETSAPTVAHPAKDAMTRRWPRAPVSSVPQRLPA</sequence>
<keyword evidence="3" id="KW-1185">Reference proteome</keyword>
<evidence type="ECO:0000313" key="2">
    <source>
        <dbReference type="EMBL" id="MBR7678208.1"/>
    </source>
</evidence>
<feature type="non-terminal residue" evidence="2">
    <location>
        <position position="74"/>
    </location>
</feature>
<dbReference type="Proteomes" id="UP000675554">
    <property type="component" value="Unassembled WGS sequence"/>
</dbReference>
<protein>
    <submittedName>
        <fullName evidence="2">Uncharacterized protein</fullName>
    </submittedName>
</protein>
<evidence type="ECO:0000313" key="3">
    <source>
        <dbReference type="Proteomes" id="UP000675554"/>
    </source>
</evidence>
<feature type="region of interest" description="Disordered" evidence="1">
    <location>
        <begin position="1"/>
        <end position="74"/>
    </location>
</feature>